<feature type="non-terminal residue" evidence="1">
    <location>
        <position position="57"/>
    </location>
</feature>
<accession>A0A0F8YRS9</accession>
<gene>
    <name evidence="1" type="ORF">LCGC14_3060540</name>
</gene>
<dbReference type="EMBL" id="LAZR01064793">
    <property type="protein sequence ID" value="KKK56834.1"/>
    <property type="molecule type" value="Genomic_DNA"/>
</dbReference>
<protein>
    <submittedName>
        <fullName evidence="1">Uncharacterized protein</fullName>
    </submittedName>
</protein>
<name>A0A0F8YRS9_9ZZZZ</name>
<reference evidence="1" key="1">
    <citation type="journal article" date="2015" name="Nature">
        <title>Complex archaea that bridge the gap between prokaryotes and eukaryotes.</title>
        <authorList>
            <person name="Spang A."/>
            <person name="Saw J.H."/>
            <person name="Jorgensen S.L."/>
            <person name="Zaremba-Niedzwiedzka K."/>
            <person name="Martijn J."/>
            <person name="Lind A.E."/>
            <person name="van Eijk R."/>
            <person name="Schleper C."/>
            <person name="Guy L."/>
            <person name="Ettema T.J."/>
        </authorList>
    </citation>
    <scope>NUCLEOTIDE SEQUENCE</scope>
</reference>
<dbReference type="AlphaFoldDB" id="A0A0F8YRS9"/>
<proteinExistence type="predicted"/>
<comment type="caution">
    <text evidence="1">The sequence shown here is derived from an EMBL/GenBank/DDBJ whole genome shotgun (WGS) entry which is preliminary data.</text>
</comment>
<evidence type="ECO:0000313" key="1">
    <source>
        <dbReference type="EMBL" id="KKK56834.1"/>
    </source>
</evidence>
<sequence>MFNPDLLGGGFSAKFIDVELSGDLTVLGDFNFGDAVTDTILVQGTQIIDTDSTEAFL</sequence>
<organism evidence="1">
    <name type="scientific">marine sediment metagenome</name>
    <dbReference type="NCBI Taxonomy" id="412755"/>
    <lineage>
        <taxon>unclassified sequences</taxon>
        <taxon>metagenomes</taxon>
        <taxon>ecological metagenomes</taxon>
    </lineage>
</organism>